<feature type="compositionally biased region" description="Low complexity" evidence="6">
    <location>
        <begin position="7"/>
        <end position="19"/>
    </location>
</feature>
<dbReference type="GO" id="GO:0017004">
    <property type="term" value="P:cytochrome complex assembly"/>
    <property type="evidence" value="ECO:0007669"/>
    <property type="project" value="UniProtKB-KW"/>
</dbReference>
<keyword evidence="2 7" id="KW-0812">Transmembrane</keyword>
<name>A0A8H9LGE3_9ACTO</name>
<evidence type="ECO:0000313" key="10">
    <source>
        <dbReference type="Proteomes" id="UP000614239"/>
    </source>
</evidence>
<dbReference type="RefSeq" id="WP_080463082.1">
    <property type="nucleotide sequence ID" value="NZ_BMNJ01000005.1"/>
</dbReference>
<dbReference type="PANTHER" id="PTHR31566">
    <property type="entry name" value="CYTOCHROME C BIOGENESIS PROTEIN CCS1, CHLOROPLASTIC"/>
    <property type="match status" value="1"/>
</dbReference>
<keyword evidence="3" id="KW-0201">Cytochrome c-type biogenesis</keyword>
<feature type="transmembrane region" description="Helical" evidence="7">
    <location>
        <begin position="423"/>
        <end position="443"/>
    </location>
</feature>
<evidence type="ECO:0000256" key="7">
    <source>
        <dbReference type="SAM" id="Phobius"/>
    </source>
</evidence>
<comment type="subcellular location">
    <subcellularLocation>
        <location evidence="1">Membrane</location>
        <topology evidence="1">Multi-pass membrane protein</topology>
    </subcellularLocation>
</comment>
<reference evidence="9" key="2">
    <citation type="submission" date="2020-09" db="EMBL/GenBank/DDBJ databases">
        <authorList>
            <person name="Sun Q."/>
            <person name="Zhou Y."/>
        </authorList>
    </citation>
    <scope>NUCLEOTIDE SEQUENCE</scope>
    <source>
        <strain evidence="9">CGMCC 4.7372</strain>
    </source>
</reference>
<dbReference type="InterPro" id="IPR007816">
    <property type="entry name" value="ResB-like_domain"/>
</dbReference>
<dbReference type="PANTHER" id="PTHR31566:SF0">
    <property type="entry name" value="CYTOCHROME C BIOGENESIS PROTEIN CCS1, CHLOROPLASTIC"/>
    <property type="match status" value="1"/>
</dbReference>
<feature type="region of interest" description="Disordered" evidence="6">
    <location>
        <begin position="1"/>
        <end position="25"/>
    </location>
</feature>
<dbReference type="AlphaFoldDB" id="A0A8H9LGE3"/>
<dbReference type="Proteomes" id="UP000614239">
    <property type="component" value="Unassembled WGS sequence"/>
</dbReference>
<dbReference type="GO" id="GO:0016020">
    <property type="term" value="C:membrane"/>
    <property type="evidence" value="ECO:0007669"/>
    <property type="project" value="UniProtKB-SubCell"/>
</dbReference>
<evidence type="ECO:0000256" key="6">
    <source>
        <dbReference type="SAM" id="MobiDB-lite"/>
    </source>
</evidence>
<protein>
    <submittedName>
        <fullName evidence="9">Cytochrome c biogenesis protein ResB</fullName>
    </submittedName>
</protein>
<feature type="domain" description="ResB-like" evidence="8">
    <location>
        <begin position="51"/>
        <end position="469"/>
    </location>
</feature>
<dbReference type="EMBL" id="BMNJ01000005">
    <property type="protein sequence ID" value="GGO99073.1"/>
    <property type="molecule type" value="Genomic_DNA"/>
</dbReference>
<keyword evidence="4 7" id="KW-1133">Transmembrane helix</keyword>
<evidence type="ECO:0000256" key="3">
    <source>
        <dbReference type="ARBA" id="ARBA00022748"/>
    </source>
</evidence>
<sequence>MTDKAPKAAPGAGGPDSAAEVTAPDISGGERDVPVVELFLWLYRLFYSKTLGLIVILLFALYAFIGSLLPQATKELLADPWAKESFLNARRPALGRLTTAFDALGFFHVFTSVGFYVVVSLLALSIIACTAHRIPELVKRVREPRVHVAPRFFDKARYRARVPSPDGVPASLEATREVLRKARWRVIPDDRDPEHCLYADRNARSGIGTVLAHAAFVLILGAFVVSSTWGIEEDLTVPVGSSIEIGHGTGLSVRANSFTDSYTDTGRPMDYMSDLSILRGDEEIARQEVRVNSPMSIDGYRLHQASYGTSADITIVDAAGTVLAQRSVPLQWQTPRKTEVYGRVDLPDGRVVYVFLPASGQAMSRIAPGTAIVGLAPDGHTDPQSEQAAAAGTAAQLEDLTVTFERERQYTGLTLRRDPGTPIMWAASALLMIGMSITFLMPYRRLWARVESGEEGTGSVIRLGSVSRLDITFERMFAALVGRIEAAVGSQDDPEDPDPATTAKESKEKEPSDHE</sequence>
<evidence type="ECO:0000259" key="8">
    <source>
        <dbReference type="Pfam" id="PF05140"/>
    </source>
</evidence>
<organism evidence="9 10">
    <name type="scientific">Actinomyces gaoshouyii</name>
    <dbReference type="NCBI Taxonomy" id="1960083"/>
    <lineage>
        <taxon>Bacteria</taxon>
        <taxon>Bacillati</taxon>
        <taxon>Actinomycetota</taxon>
        <taxon>Actinomycetes</taxon>
        <taxon>Actinomycetales</taxon>
        <taxon>Actinomycetaceae</taxon>
        <taxon>Actinomyces</taxon>
    </lineage>
</organism>
<evidence type="ECO:0000256" key="2">
    <source>
        <dbReference type="ARBA" id="ARBA00022692"/>
    </source>
</evidence>
<accession>A0A8H9LGE3</accession>
<feature type="compositionally biased region" description="Basic and acidic residues" evidence="6">
    <location>
        <begin position="504"/>
        <end position="515"/>
    </location>
</feature>
<evidence type="ECO:0000256" key="5">
    <source>
        <dbReference type="ARBA" id="ARBA00023136"/>
    </source>
</evidence>
<comment type="caution">
    <text evidence="9">The sequence shown here is derived from an EMBL/GenBank/DDBJ whole genome shotgun (WGS) entry which is preliminary data.</text>
</comment>
<reference evidence="9" key="1">
    <citation type="journal article" date="2014" name="Int. J. Syst. Evol. Microbiol.">
        <title>Complete genome sequence of Corynebacterium casei LMG S-19264T (=DSM 44701T), isolated from a smear-ripened cheese.</title>
        <authorList>
            <consortium name="US DOE Joint Genome Institute (JGI-PGF)"/>
            <person name="Walter F."/>
            <person name="Albersmeier A."/>
            <person name="Kalinowski J."/>
            <person name="Ruckert C."/>
        </authorList>
    </citation>
    <scope>NUCLEOTIDE SEQUENCE</scope>
    <source>
        <strain evidence="9">CGMCC 4.7372</strain>
    </source>
</reference>
<evidence type="ECO:0000256" key="4">
    <source>
        <dbReference type="ARBA" id="ARBA00022989"/>
    </source>
</evidence>
<gene>
    <name evidence="9" type="ORF">GCM10011612_15470</name>
</gene>
<feature type="region of interest" description="Disordered" evidence="6">
    <location>
        <begin position="487"/>
        <end position="515"/>
    </location>
</feature>
<evidence type="ECO:0000313" key="9">
    <source>
        <dbReference type="EMBL" id="GGO99073.1"/>
    </source>
</evidence>
<feature type="transmembrane region" description="Helical" evidence="7">
    <location>
        <begin position="210"/>
        <end position="231"/>
    </location>
</feature>
<evidence type="ECO:0000256" key="1">
    <source>
        <dbReference type="ARBA" id="ARBA00004141"/>
    </source>
</evidence>
<feature type="transmembrane region" description="Helical" evidence="7">
    <location>
        <begin position="50"/>
        <end position="69"/>
    </location>
</feature>
<dbReference type="OrthoDB" id="9770923at2"/>
<dbReference type="InterPro" id="IPR023494">
    <property type="entry name" value="Cyt_c_bgen_Ccs1/CcsB/ResB"/>
</dbReference>
<proteinExistence type="predicted"/>
<dbReference type="KEGG" id="actp:B6G06_03340"/>
<keyword evidence="10" id="KW-1185">Reference proteome</keyword>
<dbReference type="Pfam" id="PF05140">
    <property type="entry name" value="ResB"/>
    <property type="match status" value="1"/>
</dbReference>
<feature type="transmembrane region" description="Helical" evidence="7">
    <location>
        <begin position="106"/>
        <end position="131"/>
    </location>
</feature>
<keyword evidence="5 7" id="KW-0472">Membrane</keyword>